<dbReference type="InterPro" id="IPR029419">
    <property type="entry name" value="Arg_succ_lyase_C"/>
</dbReference>
<dbReference type="AlphaFoldDB" id="A0A7T7XLL7"/>
<dbReference type="EMBL" id="CP067089">
    <property type="protein sequence ID" value="QQO08626.1"/>
    <property type="molecule type" value="Genomic_DNA"/>
</dbReference>
<dbReference type="HAMAP" id="MF_00006">
    <property type="entry name" value="Arg_succ_lyase"/>
    <property type="match status" value="1"/>
</dbReference>
<evidence type="ECO:0000256" key="2">
    <source>
        <dbReference type="ARBA" id="ARBA00004941"/>
    </source>
</evidence>
<dbReference type="InterPro" id="IPR008948">
    <property type="entry name" value="L-Aspartase-like"/>
</dbReference>
<evidence type="ECO:0000313" key="9">
    <source>
        <dbReference type="Proteomes" id="UP000595917"/>
    </source>
</evidence>
<dbReference type="PRINTS" id="PR00145">
    <property type="entry name" value="ARGSUCLYASE"/>
</dbReference>
<proteinExistence type="inferred from homology"/>
<dbReference type="PANTHER" id="PTHR43814:SF1">
    <property type="entry name" value="ARGININOSUCCINATE LYASE"/>
    <property type="match status" value="1"/>
</dbReference>
<dbReference type="Proteomes" id="UP000595917">
    <property type="component" value="Chromosome"/>
</dbReference>
<dbReference type="InterPro" id="IPR022761">
    <property type="entry name" value="Fumarate_lyase_N"/>
</dbReference>
<dbReference type="CDD" id="cd01359">
    <property type="entry name" value="Argininosuccinate_lyase"/>
    <property type="match status" value="1"/>
</dbReference>
<feature type="domain" description="Fumarate lyase N-terminal" evidence="6">
    <location>
        <begin position="111"/>
        <end position="314"/>
    </location>
</feature>
<evidence type="ECO:0000256" key="4">
    <source>
        <dbReference type="ARBA" id="ARBA00022571"/>
    </source>
</evidence>
<dbReference type="InterPro" id="IPR009049">
    <property type="entry name" value="Argininosuccinate_lyase"/>
</dbReference>
<dbReference type="Gene3D" id="1.20.200.10">
    <property type="entry name" value="Fumarase/aspartase (Central domain)"/>
    <property type="match status" value="1"/>
</dbReference>
<evidence type="ECO:0000259" key="6">
    <source>
        <dbReference type="Pfam" id="PF00206"/>
    </source>
</evidence>
<reference evidence="8" key="1">
    <citation type="submission" date="2021-01" db="EMBL/GenBank/DDBJ databases">
        <title>Description of Breznakiella homolactica.</title>
        <authorList>
            <person name="Song Y."/>
            <person name="Brune A."/>
        </authorList>
    </citation>
    <scope>NUCLEOTIDE SEQUENCE</scope>
    <source>
        <strain evidence="8">RmG30</strain>
    </source>
</reference>
<gene>
    <name evidence="5 8" type="primary">argH</name>
    <name evidence="8" type="ORF">JFL75_17095</name>
</gene>
<comment type="subcellular location">
    <subcellularLocation>
        <location evidence="5">Cytoplasm</location>
    </subcellularLocation>
</comment>
<keyword evidence="5 8" id="KW-0456">Lyase</keyword>
<dbReference type="EC" id="4.3.2.1" evidence="3 5"/>
<dbReference type="Gene3D" id="1.10.275.10">
    <property type="entry name" value="Fumarase/aspartase (N-terminal domain)"/>
    <property type="match status" value="1"/>
</dbReference>
<dbReference type="GO" id="GO:0005829">
    <property type="term" value="C:cytosol"/>
    <property type="evidence" value="ECO:0007669"/>
    <property type="project" value="TreeGrafter"/>
</dbReference>
<dbReference type="Gene3D" id="1.10.40.30">
    <property type="entry name" value="Fumarase/aspartase (C-terminal domain)"/>
    <property type="match status" value="1"/>
</dbReference>
<evidence type="ECO:0000256" key="1">
    <source>
        <dbReference type="ARBA" id="ARBA00000985"/>
    </source>
</evidence>
<dbReference type="NCBIfam" id="TIGR00838">
    <property type="entry name" value="argH"/>
    <property type="match status" value="1"/>
</dbReference>
<dbReference type="UniPathway" id="UPA00068">
    <property type="reaction ID" value="UER00114"/>
</dbReference>
<sequence>MKQLPSSYAELTEMIHAQDGTRYPAKTLVTMELQPGYERAKTKMIFPMLAINEAHLIMLMEQNIVSRETGALIMKELESINYAGYTDHTYTGQFEDLFFEIEHELIERTGGLGGNLHLARSRNDMCLCLAHIVIREELLDLIRIALEVQNTLRLFAEEHRDTLYVVHTHTQHAQPSVLGHYFLGAADLLDRDISRMQRAYEQVNRSPMGAAAITTSGFPIDRQRVSDLLGFAGFIENSYDAIGNADFFTETASAVSLAALNLGRVVTDLILWATEELHVIRVADGYISTSSIMPQKRNPIALEHLRASLSAVKGLADSVNLVFFKSPYGDISDYEDAEDHISRTLELLKTNYRLFNAVMGTLEVDRELLRRRAHESFSVVTEMADEMYRSYGIPFRQAHHVVASLVKEAGARGYNLKSISRDFFAEVYENITGQAFAGDFSAIQKSMDPDHFVRSRDVAGGTSPQAIQYMIASAEKKIARRRDWIAAEENRIDQADKKRETLVSSIIK</sequence>
<dbReference type="InterPro" id="IPR024083">
    <property type="entry name" value="Fumarase/histidase_N"/>
</dbReference>
<keyword evidence="9" id="KW-1185">Reference proteome</keyword>
<dbReference type="Pfam" id="PF00206">
    <property type="entry name" value="Lyase_1"/>
    <property type="match status" value="1"/>
</dbReference>
<organism evidence="8 9">
    <name type="scientific">Breznakiella homolactica</name>
    <dbReference type="NCBI Taxonomy" id="2798577"/>
    <lineage>
        <taxon>Bacteria</taxon>
        <taxon>Pseudomonadati</taxon>
        <taxon>Spirochaetota</taxon>
        <taxon>Spirochaetia</taxon>
        <taxon>Spirochaetales</taxon>
        <taxon>Breznakiellaceae</taxon>
        <taxon>Breznakiella</taxon>
    </lineage>
</organism>
<dbReference type="Pfam" id="PF14698">
    <property type="entry name" value="ASL_C2"/>
    <property type="match status" value="1"/>
</dbReference>
<dbReference type="PRINTS" id="PR00149">
    <property type="entry name" value="FUMRATELYASE"/>
</dbReference>
<evidence type="ECO:0000313" key="8">
    <source>
        <dbReference type="EMBL" id="QQO08626.1"/>
    </source>
</evidence>
<evidence type="ECO:0000259" key="7">
    <source>
        <dbReference type="Pfam" id="PF14698"/>
    </source>
</evidence>
<dbReference type="SUPFAM" id="SSF48557">
    <property type="entry name" value="L-aspartase-like"/>
    <property type="match status" value="1"/>
</dbReference>
<dbReference type="GO" id="GO:0004056">
    <property type="term" value="F:argininosuccinate lyase activity"/>
    <property type="evidence" value="ECO:0007669"/>
    <property type="project" value="UniProtKB-UniRule"/>
</dbReference>
<dbReference type="GO" id="GO:0042450">
    <property type="term" value="P:L-arginine biosynthetic process via ornithine"/>
    <property type="evidence" value="ECO:0007669"/>
    <property type="project" value="UniProtKB-UniRule"/>
</dbReference>
<accession>A0A7T7XLL7</accession>
<evidence type="ECO:0000256" key="3">
    <source>
        <dbReference type="ARBA" id="ARBA00012338"/>
    </source>
</evidence>
<dbReference type="KEGG" id="bhc:JFL75_17095"/>
<comment type="catalytic activity">
    <reaction evidence="1 5">
        <text>2-(N(omega)-L-arginino)succinate = fumarate + L-arginine</text>
        <dbReference type="Rhea" id="RHEA:24020"/>
        <dbReference type="ChEBI" id="CHEBI:29806"/>
        <dbReference type="ChEBI" id="CHEBI:32682"/>
        <dbReference type="ChEBI" id="CHEBI:57472"/>
        <dbReference type="EC" id="4.3.2.1"/>
    </reaction>
</comment>
<keyword evidence="5" id="KW-0028">Amino-acid biosynthesis</keyword>
<protein>
    <recommendedName>
        <fullName evidence="3 5">Argininosuccinate lyase</fullName>
        <shortName evidence="5">ASAL</shortName>
        <ecNumber evidence="3 5">4.3.2.1</ecNumber>
    </recommendedName>
    <alternativeName>
        <fullName evidence="5">Arginosuccinase</fullName>
    </alternativeName>
</protein>
<comment type="pathway">
    <text evidence="2 5">Amino-acid biosynthesis; L-arginine biosynthesis; L-arginine from L-ornithine and carbamoyl phosphate: step 3/3.</text>
</comment>
<feature type="domain" description="Argininosuccinate lyase C-terminal" evidence="7">
    <location>
        <begin position="377"/>
        <end position="432"/>
    </location>
</feature>
<dbReference type="RefSeq" id="WP_215625932.1">
    <property type="nucleotide sequence ID" value="NZ_CP067089.2"/>
</dbReference>
<dbReference type="PANTHER" id="PTHR43814">
    <property type="entry name" value="ARGININOSUCCINATE LYASE"/>
    <property type="match status" value="1"/>
</dbReference>
<name>A0A7T7XLL7_9SPIR</name>
<comment type="similarity">
    <text evidence="5">Belongs to the lyase 1 family. Argininosuccinate lyase subfamily.</text>
</comment>
<dbReference type="InterPro" id="IPR000362">
    <property type="entry name" value="Fumarate_lyase_fam"/>
</dbReference>
<keyword evidence="4 5" id="KW-0055">Arginine biosynthesis</keyword>
<keyword evidence="5" id="KW-0963">Cytoplasm</keyword>
<evidence type="ECO:0000256" key="5">
    <source>
        <dbReference type="HAMAP-Rule" id="MF_00006"/>
    </source>
</evidence>